<organism evidence="2 3">
    <name type="scientific">Plakobranchus ocellatus</name>
    <dbReference type="NCBI Taxonomy" id="259542"/>
    <lineage>
        <taxon>Eukaryota</taxon>
        <taxon>Metazoa</taxon>
        <taxon>Spiralia</taxon>
        <taxon>Lophotrochozoa</taxon>
        <taxon>Mollusca</taxon>
        <taxon>Gastropoda</taxon>
        <taxon>Heterobranchia</taxon>
        <taxon>Euthyneura</taxon>
        <taxon>Panpulmonata</taxon>
        <taxon>Sacoglossa</taxon>
        <taxon>Placobranchoidea</taxon>
        <taxon>Plakobranchidae</taxon>
        <taxon>Plakobranchus</taxon>
    </lineage>
</organism>
<dbReference type="PANTHER" id="PTHR46601">
    <property type="entry name" value="ULP_PROTEASE DOMAIN-CONTAINING PROTEIN"/>
    <property type="match status" value="1"/>
</dbReference>
<name>A0AAV3YUQ7_9GAST</name>
<accession>A0AAV3YUQ7</accession>
<keyword evidence="3" id="KW-1185">Reference proteome</keyword>
<dbReference type="PANTHER" id="PTHR46601:SF1">
    <property type="entry name" value="ADF-H DOMAIN-CONTAINING PROTEIN"/>
    <property type="match status" value="1"/>
</dbReference>
<proteinExistence type="predicted"/>
<sequence length="509" mass="58397">MREQARKRREEKKIKWYEEPHTRAMIEEREEEKRKHSHITYGQKYLGCYLISGMPQNMAQDTSWWSQLGLLITCFGMSTSKKSASPSLQSSAHETDLLEELNIDLERPVKGTSFFQHLFTAFWHFSQYKELKMSLEPGQVMLVMDIAENRKASYFSEVKSAHFGKRQWTLHPIVTFFRDDFLDCLRHHDHVIMLSDDIIHDYHVVNTYESRLEKPRKMNSNKEKLMWSDGCASQYKSTVLLVSPIIRYKVGDYVEVTYVSGKTQQSHYAVTDLGSVGLLRDRLMVQTDFGQALTMDRLKVHELVRVPQIQFPVPKLMRVMPDNHQHSLLMKHPRIPLIRSNPEILAFEHYKCMGRSDLFSDLQMRDTILMLTSSKVAVLISSRREAAAIRIFRTYFITLRFQLPYVFQAIAFSPRPALPSTAEAFSPRPALPLTTASSQILSQSRASVPPPQQPAMPASTGVTPQQRTIQTPIPAEASGSTLPADLLRKLLMITSQVGERNNSTVSQAH</sequence>
<protein>
    <submittedName>
        <fullName evidence="2">Uncharacterized protein</fullName>
    </submittedName>
</protein>
<dbReference type="Proteomes" id="UP000735302">
    <property type="component" value="Unassembled WGS sequence"/>
</dbReference>
<dbReference type="AlphaFoldDB" id="A0AAV3YUQ7"/>
<comment type="caution">
    <text evidence="2">The sequence shown here is derived from an EMBL/GenBank/DDBJ whole genome shotgun (WGS) entry which is preliminary data.</text>
</comment>
<evidence type="ECO:0000256" key="1">
    <source>
        <dbReference type="SAM" id="MobiDB-lite"/>
    </source>
</evidence>
<feature type="region of interest" description="Disordered" evidence="1">
    <location>
        <begin position="441"/>
        <end position="465"/>
    </location>
</feature>
<gene>
    <name evidence="2" type="ORF">PoB_001330900</name>
</gene>
<evidence type="ECO:0000313" key="2">
    <source>
        <dbReference type="EMBL" id="GFN86803.1"/>
    </source>
</evidence>
<dbReference type="EMBL" id="BLXT01001600">
    <property type="protein sequence ID" value="GFN86803.1"/>
    <property type="molecule type" value="Genomic_DNA"/>
</dbReference>
<evidence type="ECO:0000313" key="3">
    <source>
        <dbReference type="Proteomes" id="UP000735302"/>
    </source>
</evidence>
<reference evidence="2 3" key="1">
    <citation type="journal article" date="2021" name="Elife">
        <title>Chloroplast acquisition without the gene transfer in kleptoplastic sea slugs, Plakobranchus ocellatus.</title>
        <authorList>
            <person name="Maeda T."/>
            <person name="Takahashi S."/>
            <person name="Yoshida T."/>
            <person name="Shimamura S."/>
            <person name="Takaki Y."/>
            <person name="Nagai Y."/>
            <person name="Toyoda A."/>
            <person name="Suzuki Y."/>
            <person name="Arimoto A."/>
            <person name="Ishii H."/>
            <person name="Satoh N."/>
            <person name="Nishiyama T."/>
            <person name="Hasebe M."/>
            <person name="Maruyama T."/>
            <person name="Minagawa J."/>
            <person name="Obokata J."/>
            <person name="Shigenobu S."/>
        </authorList>
    </citation>
    <scope>NUCLEOTIDE SEQUENCE [LARGE SCALE GENOMIC DNA]</scope>
</reference>